<dbReference type="GO" id="GO:0016788">
    <property type="term" value="F:hydrolase activity, acting on ester bonds"/>
    <property type="evidence" value="ECO:0007669"/>
    <property type="project" value="InterPro"/>
</dbReference>
<evidence type="ECO:0000313" key="3">
    <source>
        <dbReference type="EMBL" id="GJN93264.1"/>
    </source>
</evidence>
<feature type="signal peptide" evidence="2">
    <location>
        <begin position="1"/>
        <end position="22"/>
    </location>
</feature>
<evidence type="ECO:0000256" key="1">
    <source>
        <dbReference type="ARBA" id="ARBA00022729"/>
    </source>
</evidence>
<evidence type="ECO:0000256" key="2">
    <source>
        <dbReference type="SAM" id="SignalP"/>
    </source>
</evidence>
<dbReference type="Pfam" id="PF00657">
    <property type="entry name" value="Lipase_GDSL"/>
    <property type="match status" value="1"/>
</dbReference>
<dbReference type="AlphaFoldDB" id="A0AAV5GRX3"/>
<dbReference type="PANTHER" id="PTHR45642">
    <property type="entry name" value="GDSL ESTERASE/LIPASE EXL3"/>
    <property type="match status" value="1"/>
</dbReference>
<reference evidence="3 4" key="1">
    <citation type="submission" date="2021-12" db="EMBL/GenBank/DDBJ databases">
        <title>High titer production of polyol ester of fatty acids by Rhodotorula paludigena BS15 towards product separation-free biomass refinery.</title>
        <authorList>
            <person name="Mano J."/>
            <person name="Ono H."/>
            <person name="Tanaka T."/>
            <person name="Naito K."/>
            <person name="Sushida H."/>
            <person name="Ike M."/>
            <person name="Tokuyasu K."/>
            <person name="Kitaoka M."/>
        </authorList>
    </citation>
    <scope>NUCLEOTIDE SEQUENCE [LARGE SCALE GENOMIC DNA]</scope>
    <source>
        <strain evidence="3 4">BS15</strain>
    </source>
</reference>
<feature type="chain" id="PRO_5043708420" evidence="2">
    <location>
        <begin position="23"/>
        <end position="387"/>
    </location>
</feature>
<gene>
    <name evidence="3" type="ORF">Rhopal_006311-T1</name>
</gene>
<proteinExistence type="predicted"/>
<dbReference type="Proteomes" id="UP001342314">
    <property type="component" value="Unassembled WGS sequence"/>
</dbReference>
<evidence type="ECO:0000313" key="4">
    <source>
        <dbReference type="Proteomes" id="UP001342314"/>
    </source>
</evidence>
<sequence length="387" mass="40847">MVQITSFATVVLALASCTSAWASPAPAPGAAQRATLGEGFEKRVRRAVAPLEERDLEERAVPNAKFKRAFSANYYSALVAVGASYTDNAHWRDSKYAGSLRDYAPYNKYGGRYSNGPVAVEYMVKSDASPALKQQNGGVKLVDYAYGGSVVENGLSGTGSSWPAAKDQVASYLSDLKAGKAAVGSGRVLHYFNSGINPVTQIWNNALSAGLSSDAINKAKAGITANIQSYAAAMRSINKDSAAVAKLQGGVDFLLVGIPQMDLVPSIGYQVPGSYSSAKRSQALDLMKTLSNQYNSELKALAAALKSENKNGRVFYYDLAALWSSMHSSPKSFGITAGASSTCYNSSTGGVCGNPASYLYFDTLHPVTSVHKLMAQKMNALVLGTSS</sequence>
<dbReference type="Gene3D" id="3.40.50.1110">
    <property type="entry name" value="SGNH hydrolase"/>
    <property type="match status" value="1"/>
</dbReference>
<comment type="caution">
    <text evidence="3">The sequence shown here is derived from an EMBL/GenBank/DDBJ whole genome shotgun (WGS) entry which is preliminary data.</text>
</comment>
<dbReference type="InterPro" id="IPR050592">
    <property type="entry name" value="GDSL_lipolytic_enzyme"/>
</dbReference>
<name>A0AAV5GRX3_9BASI</name>
<dbReference type="InterPro" id="IPR036514">
    <property type="entry name" value="SGNH_hydro_sf"/>
</dbReference>
<organism evidence="3 4">
    <name type="scientific">Rhodotorula paludigena</name>
    <dbReference type="NCBI Taxonomy" id="86838"/>
    <lineage>
        <taxon>Eukaryota</taxon>
        <taxon>Fungi</taxon>
        <taxon>Dikarya</taxon>
        <taxon>Basidiomycota</taxon>
        <taxon>Pucciniomycotina</taxon>
        <taxon>Microbotryomycetes</taxon>
        <taxon>Sporidiobolales</taxon>
        <taxon>Sporidiobolaceae</taxon>
        <taxon>Rhodotorula</taxon>
    </lineage>
</organism>
<dbReference type="InterPro" id="IPR001087">
    <property type="entry name" value="GDSL"/>
</dbReference>
<dbReference type="PANTHER" id="PTHR45642:SF139">
    <property type="entry name" value="SGNH HYDROLASE-TYPE ESTERASE DOMAIN-CONTAINING PROTEIN"/>
    <property type="match status" value="1"/>
</dbReference>
<keyword evidence="1 2" id="KW-0732">Signal</keyword>
<keyword evidence="4" id="KW-1185">Reference proteome</keyword>
<protein>
    <submittedName>
        <fullName evidence="3">Uncharacterized protein</fullName>
    </submittedName>
</protein>
<dbReference type="EMBL" id="BQKY01000013">
    <property type="protein sequence ID" value="GJN93264.1"/>
    <property type="molecule type" value="Genomic_DNA"/>
</dbReference>
<accession>A0AAV5GRX3</accession>